<name>A0A077F900_9PSED</name>
<dbReference type="KEGG" id="palk:PSAKL28_27600"/>
<accession>A0A077F900</accession>
<gene>
    <name evidence="1" type="ORF">PSAKL28_27600</name>
</gene>
<organism evidence="1 2">
    <name type="scientific">Pseudomonas alkylphenolica</name>
    <dbReference type="NCBI Taxonomy" id="237609"/>
    <lineage>
        <taxon>Bacteria</taxon>
        <taxon>Pseudomonadati</taxon>
        <taxon>Pseudomonadota</taxon>
        <taxon>Gammaproteobacteria</taxon>
        <taxon>Pseudomonadales</taxon>
        <taxon>Pseudomonadaceae</taxon>
        <taxon>Pseudomonas</taxon>
    </lineage>
</organism>
<dbReference type="eggNOG" id="COG5492">
    <property type="taxonomic scope" value="Bacteria"/>
</dbReference>
<dbReference type="Proteomes" id="UP000028931">
    <property type="component" value="Chromosome"/>
</dbReference>
<dbReference type="AlphaFoldDB" id="A0A077F900"/>
<dbReference type="EMBL" id="CP009048">
    <property type="protein sequence ID" value="AIL61952.1"/>
    <property type="molecule type" value="Genomic_DNA"/>
</dbReference>
<dbReference type="HOGENOM" id="CLU_629855_0_0_6"/>
<evidence type="ECO:0000313" key="1">
    <source>
        <dbReference type="EMBL" id="AIL61952.1"/>
    </source>
</evidence>
<protein>
    <submittedName>
        <fullName evidence="1">Ig-like domain-containing protein</fullName>
    </submittedName>
</protein>
<dbReference type="RefSeq" id="WP_038611374.1">
    <property type="nucleotide sequence ID" value="NZ_CP009048.1"/>
</dbReference>
<reference evidence="1 2" key="1">
    <citation type="submission" date="2014-07" db="EMBL/GenBank/DDBJ databases">
        <authorList>
            <person name="Lee K."/>
            <person name="Lim J.Y."/>
            <person name="Hwang I."/>
        </authorList>
    </citation>
    <scope>NUCLEOTIDE SEQUENCE [LARGE SCALE GENOMIC DNA]</scope>
    <source>
        <strain evidence="1 2">KL28</strain>
    </source>
</reference>
<proteinExistence type="predicted"/>
<evidence type="ECO:0000313" key="2">
    <source>
        <dbReference type="Proteomes" id="UP000028931"/>
    </source>
</evidence>
<sequence length="435" mass="46929">MTTLSESRADSRIAEAIVGLKNFILDPDEVRNGTKANIPQYPGKTEGDSITLRWLGGAGFNFTIKVEVDKSNVGFPIAIHIDYEPYIIGNLDTSVSVTYEVTRKSGRVDTSPALTFRIERQQGLILDKPTVREALGGTLDPNNARNGATVRVDYVGMLATDILAVDWRGEGVADSHQTEQKNGSLFGYVDFDIPVSVVAASQGKTIRVLYAVIRGANPAVLSQPLELPVSVLGQQHLPVPVVPQASGGTLDLSRFAGDASATVEAWPLIAQGQRYWISAQGTLVDGTPHTFYVARGQLVGDLVGVTETVLRSELERFKHESALNVLVKVTFDGVTDEIKAYPFPTLALQLFNRIFLAPTVPEATNGVIRNRDVPAHIVVPASVGLRTGEQVRGVTGDLFTSAVPVSRPGEELRVPVPVQQLMALDRQGVKTGSMR</sequence>
<dbReference type="OrthoDB" id="7033282at2"/>